<evidence type="ECO:0000256" key="1">
    <source>
        <dbReference type="SAM" id="MobiDB-lite"/>
    </source>
</evidence>
<protein>
    <submittedName>
        <fullName evidence="2">Uncharacterized protein</fullName>
    </submittedName>
</protein>
<accession>A0ABZ0S9M5</accession>
<evidence type="ECO:0000313" key="3">
    <source>
        <dbReference type="Proteomes" id="UP001432180"/>
    </source>
</evidence>
<dbReference type="RefSeq" id="WP_328987856.1">
    <property type="nucleotide sequence ID" value="NZ_CP121472.1"/>
</dbReference>
<reference evidence="2 3" key="1">
    <citation type="journal article" date="2023" name="Microorganisms">
        <title>Thiorhodovibrio frisius and Trv. litoralis spp. nov., Two Novel Members from a Clade of Fastidious Purple Sulfur Bacteria That Exhibit Unique Red-Shifted Light-Harvesting Capabilities.</title>
        <authorList>
            <person name="Methner A."/>
            <person name="Kuzyk S.B."/>
            <person name="Petersen J."/>
            <person name="Bauer S."/>
            <person name="Brinkmann H."/>
            <person name="Sichau K."/>
            <person name="Wanner G."/>
            <person name="Wolf J."/>
            <person name="Neumann-Schaal M."/>
            <person name="Henke P."/>
            <person name="Tank M."/>
            <person name="Sproer C."/>
            <person name="Bunk B."/>
            <person name="Overmann J."/>
        </authorList>
    </citation>
    <scope>NUCLEOTIDE SEQUENCE [LARGE SCALE GENOMIC DNA]</scope>
    <source>
        <strain evidence="2 3">DSM 6702</strain>
    </source>
</reference>
<sequence>MLATSLTTPELYDPAALMQAAIAESDEAIRAAEQDRPEDAERLLAHADVLAARADQFLAAEHRQALAEQQRQALAAWHVLPEPPGLWPSLPDDSLWPDWCGLGPRGELLDVKEVAQVWADEAGRVKSRLLSIPSRIAPTLLRANELRDVELHLQDSLNQVLDELSAEPASAGAQARPTAPAEDDAQAEPTAPARKARQHSRKAA</sequence>
<dbReference type="EMBL" id="CP121472">
    <property type="protein sequence ID" value="WPL17343.1"/>
    <property type="molecule type" value="Genomic_DNA"/>
</dbReference>
<keyword evidence="3" id="KW-1185">Reference proteome</keyword>
<feature type="compositionally biased region" description="Basic residues" evidence="1">
    <location>
        <begin position="194"/>
        <end position="204"/>
    </location>
</feature>
<gene>
    <name evidence="2" type="ORF">Thiowin_02347</name>
</gene>
<name>A0ABZ0S9M5_9GAMM</name>
<evidence type="ECO:0000313" key="2">
    <source>
        <dbReference type="EMBL" id="WPL17343.1"/>
    </source>
</evidence>
<dbReference type="Proteomes" id="UP001432180">
    <property type="component" value="Chromosome"/>
</dbReference>
<feature type="region of interest" description="Disordered" evidence="1">
    <location>
        <begin position="163"/>
        <end position="204"/>
    </location>
</feature>
<organism evidence="2 3">
    <name type="scientific">Thiorhodovibrio winogradskyi</name>
    <dbReference type="NCBI Taxonomy" id="77007"/>
    <lineage>
        <taxon>Bacteria</taxon>
        <taxon>Pseudomonadati</taxon>
        <taxon>Pseudomonadota</taxon>
        <taxon>Gammaproteobacteria</taxon>
        <taxon>Chromatiales</taxon>
        <taxon>Chromatiaceae</taxon>
        <taxon>Thiorhodovibrio</taxon>
    </lineage>
</organism>
<proteinExistence type="predicted"/>